<dbReference type="PANTHER" id="PTHR11145">
    <property type="entry name" value="BTB/POZ DOMAIN-CONTAINING ADAPTER FOR CUL3-MEDIATED RHOA DEGRADATION PROTEIN FAMILY MEMBER"/>
    <property type="match status" value="1"/>
</dbReference>
<dbReference type="Proteomes" id="UP000596660">
    <property type="component" value="Unplaced"/>
</dbReference>
<reference evidence="3" key="2">
    <citation type="submission" date="2021-03" db="UniProtKB">
        <authorList>
            <consortium name="EnsemblPlants"/>
        </authorList>
    </citation>
    <scope>IDENTIFICATION</scope>
</reference>
<proteinExistence type="predicted"/>
<sequence>MKTEDATMYCPESNQKERIKLNIGGKLFETTVSTAAPSSFLDSLSSSTHPPPFIDRDPEIFSSLLSLLRTHRLPSSTLPHSGQISYYDGPTLSLSSTLRTHLHDISSIVSISPEISVVGSNSFSGLHLYTRENHAGSLYWMDDSDTRVHKSRVTSIADLGMAVFAAAFECRHGENAVQIVDKSTLKVVAEIGRQSGNSAKSTAIKRLRWVPEVGLLVGSAVNWGAFGYSGYVRVWDPRSGEMVWETNEPGGVVRSSRLDDTMADIDVDPEELFLAKVGSKTGDLGVADLRKLGSDPWVYLEDRYPGLSRDWNAGGSVVVHCYKGNVFVGRGGGLEAWSRVADRAVVGDGGRGEREWGVYRRNYVDKVEDLKRGIISKIEGGGNRLFVRRENVGGIEVWETSCSSGVKTAV</sequence>
<name>A0A803N835_CHEQI</name>
<dbReference type="SUPFAM" id="SSF50978">
    <property type="entry name" value="WD40 repeat-like"/>
    <property type="match status" value="1"/>
</dbReference>
<dbReference type="PANTHER" id="PTHR11145:SF8">
    <property type="entry name" value="RE57120P"/>
    <property type="match status" value="1"/>
</dbReference>
<dbReference type="GO" id="GO:0051260">
    <property type="term" value="P:protein homooligomerization"/>
    <property type="evidence" value="ECO:0007669"/>
    <property type="project" value="InterPro"/>
</dbReference>
<dbReference type="OMA" id="ASFDCPH"/>
<dbReference type="AlphaFoldDB" id="A0A803N835"/>
<dbReference type="InterPro" id="IPR003131">
    <property type="entry name" value="T1-type_BTB"/>
</dbReference>
<dbReference type="InterPro" id="IPR011333">
    <property type="entry name" value="SKP1/BTB/POZ_sf"/>
</dbReference>
<accession>A0A803N835</accession>
<dbReference type="Gramene" id="AUR62041939-RA">
    <property type="protein sequence ID" value="AUR62041939-RA:cds"/>
    <property type="gene ID" value="AUR62041939"/>
</dbReference>
<dbReference type="Gene3D" id="3.30.710.10">
    <property type="entry name" value="Potassium Channel Kv1.1, Chain A"/>
    <property type="match status" value="1"/>
</dbReference>
<comment type="pathway">
    <text evidence="1">Protein modification; protein ubiquitination.</text>
</comment>
<evidence type="ECO:0000256" key="1">
    <source>
        <dbReference type="ARBA" id="ARBA00004906"/>
    </source>
</evidence>
<evidence type="ECO:0000259" key="2">
    <source>
        <dbReference type="Pfam" id="PF02214"/>
    </source>
</evidence>
<dbReference type="InterPro" id="IPR036322">
    <property type="entry name" value="WD40_repeat_dom_sf"/>
</dbReference>
<reference evidence="3" key="1">
    <citation type="journal article" date="2017" name="Nature">
        <title>The genome of Chenopodium quinoa.</title>
        <authorList>
            <person name="Jarvis D.E."/>
            <person name="Ho Y.S."/>
            <person name="Lightfoot D.J."/>
            <person name="Schmoeckel S.M."/>
            <person name="Li B."/>
            <person name="Borm T.J.A."/>
            <person name="Ohyanagi H."/>
            <person name="Mineta K."/>
            <person name="Michell C.T."/>
            <person name="Saber N."/>
            <person name="Kharbatia N.M."/>
            <person name="Rupper R.R."/>
            <person name="Sharp A.R."/>
            <person name="Dally N."/>
            <person name="Boughton B.A."/>
            <person name="Woo Y.H."/>
            <person name="Gao G."/>
            <person name="Schijlen E.G.W.M."/>
            <person name="Guo X."/>
            <person name="Momin A.A."/>
            <person name="Negrao S."/>
            <person name="Al-Babili S."/>
            <person name="Gehring C."/>
            <person name="Roessner U."/>
            <person name="Jung C."/>
            <person name="Murphy K."/>
            <person name="Arold S.T."/>
            <person name="Gojobori T."/>
            <person name="van der Linden C.G."/>
            <person name="van Loo E.N."/>
            <person name="Jellen E.N."/>
            <person name="Maughan P.J."/>
            <person name="Tester M."/>
        </authorList>
    </citation>
    <scope>NUCLEOTIDE SEQUENCE [LARGE SCALE GENOMIC DNA]</scope>
    <source>
        <strain evidence="3">cv. PI 614886</strain>
    </source>
</reference>
<dbReference type="EnsemblPlants" id="AUR62041939-RA">
    <property type="protein sequence ID" value="AUR62041939-RA:cds"/>
    <property type="gene ID" value="AUR62041939"/>
</dbReference>
<evidence type="ECO:0000313" key="4">
    <source>
        <dbReference type="Proteomes" id="UP000596660"/>
    </source>
</evidence>
<dbReference type="SUPFAM" id="SSF54695">
    <property type="entry name" value="POZ domain"/>
    <property type="match status" value="1"/>
</dbReference>
<protein>
    <recommendedName>
        <fullName evidence="2">Potassium channel tetramerisation-type BTB domain-containing protein</fullName>
    </recommendedName>
</protein>
<dbReference type="InterPro" id="IPR045068">
    <property type="entry name" value="BACURD1-3"/>
</dbReference>
<keyword evidence="4" id="KW-1185">Reference proteome</keyword>
<dbReference type="Pfam" id="PF02214">
    <property type="entry name" value="BTB_2"/>
    <property type="match status" value="1"/>
</dbReference>
<evidence type="ECO:0000313" key="3">
    <source>
        <dbReference type="EnsemblPlants" id="AUR62041939-RA:cds"/>
    </source>
</evidence>
<organism evidence="3 4">
    <name type="scientific">Chenopodium quinoa</name>
    <name type="common">Quinoa</name>
    <dbReference type="NCBI Taxonomy" id="63459"/>
    <lineage>
        <taxon>Eukaryota</taxon>
        <taxon>Viridiplantae</taxon>
        <taxon>Streptophyta</taxon>
        <taxon>Embryophyta</taxon>
        <taxon>Tracheophyta</taxon>
        <taxon>Spermatophyta</taxon>
        <taxon>Magnoliopsida</taxon>
        <taxon>eudicotyledons</taxon>
        <taxon>Gunneridae</taxon>
        <taxon>Pentapetalae</taxon>
        <taxon>Caryophyllales</taxon>
        <taxon>Chenopodiaceae</taxon>
        <taxon>Chenopodioideae</taxon>
        <taxon>Atripliceae</taxon>
        <taxon>Chenopodium</taxon>
    </lineage>
</organism>
<feature type="domain" description="Potassium channel tetramerisation-type BTB" evidence="2">
    <location>
        <begin position="19"/>
        <end position="76"/>
    </location>
</feature>